<reference evidence="2 3" key="1">
    <citation type="submission" date="2018-08" db="EMBL/GenBank/DDBJ databases">
        <title>Microbacterium lemovicicum sp. nov., a bacterium isolated from a natural uranium-rich soil.</title>
        <authorList>
            <person name="ORTET P."/>
        </authorList>
    </citation>
    <scope>NUCLEOTIDE SEQUENCE [LARGE SCALE GENOMIC DNA]</scope>
    <source>
        <strain evidence="2 3">Viu22</strain>
    </source>
</reference>
<evidence type="ECO:0000313" key="2">
    <source>
        <dbReference type="EMBL" id="AZS37928.1"/>
    </source>
</evidence>
<gene>
    <name evidence="2" type="ORF">CVS47_02578</name>
</gene>
<evidence type="ECO:0000313" key="3">
    <source>
        <dbReference type="Proteomes" id="UP000276888"/>
    </source>
</evidence>
<dbReference type="Gene3D" id="3.40.960.10">
    <property type="entry name" value="VSR Endonuclease"/>
    <property type="match status" value="1"/>
</dbReference>
<dbReference type="KEGG" id="mlv:CVS47_02578"/>
<protein>
    <recommendedName>
        <fullName evidence="1">DUF559 domain-containing protein</fullName>
    </recommendedName>
</protein>
<dbReference type="InterPro" id="IPR007569">
    <property type="entry name" value="DUF559"/>
</dbReference>
<sequence length="276" mass="30324">MEKIQDAAHSVGGVIRVQALRRRGFSRREVERALAAGRIERVRNGWVATRSADPLLVSAARAGVVLSCVTRAQRLGLWVLDGADIHVAAPPHSGHATWRGATVHWSVPPVPRHPAQLEDTAENALCLVAACQPFESALVVFESALRTGVVARESLRRLRLPASARAVLDEADDYADSGLETLVVPRLRWLGLPLRRQILIAGHRVDLLIGDRLVLQIDGGHHVGAQRDSDMAHDAQLTLLGYHVIRVGYVAVVERWHEVQDVIMRAVAQNLHKVRS</sequence>
<dbReference type="OrthoDB" id="4701311at2"/>
<accession>A0A3Q9IZT2</accession>
<name>A0A3Q9IZT2_9MICO</name>
<dbReference type="EMBL" id="CP031423">
    <property type="protein sequence ID" value="AZS37928.1"/>
    <property type="molecule type" value="Genomic_DNA"/>
</dbReference>
<evidence type="ECO:0000259" key="1">
    <source>
        <dbReference type="Pfam" id="PF04480"/>
    </source>
</evidence>
<dbReference type="AlphaFoldDB" id="A0A3Q9IZT2"/>
<dbReference type="Proteomes" id="UP000276888">
    <property type="component" value="Chromosome"/>
</dbReference>
<dbReference type="InterPro" id="IPR011335">
    <property type="entry name" value="Restrct_endonuc-II-like"/>
</dbReference>
<feature type="domain" description="DUF559" evidence="1">
    <location>
        <begin position="188"/>
        <end position="267"/>
    </location>
</feature>
<dbReference type="Pfam" id="PF04480">
    <property type="entry name" value="DUF559"/>
    <property type="match status" value="1"/>
</dbReference>
<dbReference type="RefSeq" id="WP_127096422.1">
    <property type="nucleotide sequence ID" value="NZ_CP031423.1"/>
</dbReference>
<dbReference type="SUPFAM" id="SSF52980">
    <property type="entry name" value="Restriction endonuclease-like"/>
    <property type="match status" value="1"/>
</dbReference>
<proteinExistence type="predicted"/>
<organism evidence="2 3">
    <name type="scientific">Microbacterium lemovicicum</name>
    <dbReference type="NCBI Taxonomy" id="1072463"/>
    <lineage>
        <taxon>Bacteria</taxon>
        <taxon>Bacillati</taxon>
        <taxon>Actinomycetota</taxon>
        <taxon>Actinomycetes</taxon>
        <taxon>Micrococcales</taxon>
        <taxon>Microbacteriaceae</taxon>
        <taxon>Microbacterium</taxon>
    </lineage>
</organism>
<keyword evidence="3" id="KW-1185">Reference proteome</keyword>